<evidence type="ECO:0000313" key="2">
    <source>
        <dbReference type="EMBL" id="GBP06393.1"/>
    </source>
</evidence>
<dbReference type="EMBL" id="BGZK01000022">
    <property type="protein sequence ID" value="GBP06393.1"/>
    <property type="molecule type" value="Genomic_DNA"/>
</dbReference>
<dbReference type="Proteomes" id="UP000299102">
    <property type="component" value="Unassembled WGS sequence"/>
</dbReference>
<comment type="caution">
    <text evidence="2">The sequence shown here is derived from an EMBL/GenBank/DDBJ whole genome shotgun (WGS) entry which is preliminary data.</text>
</comment>
<reference evidence="2 3" key="1">
    <citation type="journal article" date="2019" name="Commun. Biol.">
        <title>The bagworm genome reveals a unique fibroin gene that provides high tensile strength.</title>
        <authorList>
            <person name="Kono N."/>
            <person name="Nakamura H."/>
            <person name="Ohtoshi R."/>
            <person name="Tomita M."/>
            <person name="Numata K."/>
            <person name="Arakawa K."/>
        </authorList>
    </citation>
    <scope>NUCLEOTIDE SEQUENCE [LARGE SCALE GENOMIC DNA]</scope>
</reference>
<keyword evidence="3" id="KW-1185">Reference proteome</keyword>
<dbReference type="OrthoDB" id="7371233at2759"/>
<gene>
    <name evidence="2" type="ORF">EVAR_4545_1</name>
</gene>
<protein>
    <submittedName>
        <fullName evidence="2">Uncharacterized protein</fullName>
    </submittedName>
</protein>
<proteinExistence type="predicted"/>
<evidence type="ECO:0000256" key="1">
    <source>
        <dbReference type="SAM" id="MobiDB-lite"/>
    </source>
</evidence>
<feature type="region of interest" description="Disordered" evidence="1">
    <location>
        <begin position="24"/>
        <end position="51"/>
    </location>
</feature>
<name>A0A4C1SVX9_EUMVA</name>
<sequence>MDANVLYIVYDALILLRKTLPRFGYQVRPPPSDSEEDEPRKRRQAPVPIVPANLEPRLSELDEELSRATSVAQLETPLFMKMYNLERTKKQTSQNTQCVTQMQASVKTEPLDVMEAAA</sequence>
<organism evidence="2 3">
    <name type="scientific">Eumeta variegata</name>
    <name type="common">Bagworm moth</name>
    <name type="synonym">Eumeta japonica</name>
    <dbReference type="NCBI Taxonomy" id="151549"/>
    <lineage>
        <taxon>Eukaryota</taxon>
        <taxon>Metazoa</taxon>
        <taxon>Ecdysozoa</taxon>
        <taxon>Arthropoda</taxon>
        <taxon>Hexapoda</taxon>
        <taxon>Insecta</taxon>
        <taxon>Pterygota</taxon>
        <taxon>Neoptera</taxon>
        <taxon>Endopterygota</taxon>
        <taxon>Lepidoptera</taxon>
        <taxon>Glossata</taxon>
        <taxon>Ditrysia</taxon>
        <taxon>Tineoidea</taxon>
        <taxon>Psychidae</taxon>
        <taxon>Oiketicinae</taxon>
        <taxon>Eumeta</taxon>
    </lineage>
</organism>
<dbReference type="AlphaFoldDB" id="A0A4C1SVX9"/>
<evidence type="ECO:0000313" key="3">
    <source>
        <dbReference type="Proteomes" id="UP000299102"/>
    </source>
</evidence>
<accession>A0A4C1SVX9</accession>